<dbReference type="Proteomes" id="UP000821845">
    <property type="component" value="Chromosome 4"/>
</dbReference>
<accession>A0ACB7SF47</accession>
<gene>
    <name evidence="1" type="ORF">HPB50_012987</name>
</gene>
<reference evidence="1" key="1">
    <citation type="submission" date="2020-05" db="EMBL/GenBank/DDBJ databases">
        <title>Large-scale comparative analyses of tick genomes elucidate their genetic diversity and vector capacities.</title>
        <authorList>
            <person name="Jia N."/>
            <person name="Wang J."/>
            <person name="Shi W."/>
            <person name="Du L."/>
            <person name="Sun Y."/>
            <person name="Zhan W."/>
            <person name="Jiang J."/>
            <person name="Wang Q."/>
            <person name="Zhang B."/>
            <person name="Ji P."/>
            <person name="Sakyi L.B."/>
            <person name="Cui X."/>
            <person name="Yuan T."/>
            <person name="Jiang B."/>
            <person name="Yang W."/>
            <person name="Lam T.T.-Y."/>
            <person name="Chang Q."/>
            <person name="Ding S."/>
            <person name="Wang X."/>
            <person name="Zhu J."/>
            <person name="Ruan X."/>
            <person name="Zhao L."/>
            <person name="Wei J."/>
            <person name="Que T."/>
            <person name="Du C."/>
            <person name="Cheng J."/>
            <person name="Dai P."/>
            <person name="Han X."/>
            <person name="Huang E."/>
            <person name="Gao Y."/>
            <person name="Liu J."/>
            <person name="Shao H."/>
            <person name="Ye R."/>
            <person name="Li L."/>
            <person name="Wei W."/>
            <person name="Wang X."/>
            <person name="Wang C."/>
            <person name="Yang T."/>
            <person name="Huo Q."/>
            <person name="Li W."/>
            <person name="Guo W."/>
            <person name="Chen H."/>
            <person name="Zhou L."/>
            <person name="Ni X."/>
            <person name="Tian J."/>
            <person name="Zhou Y."/>
            <person name="Sheng Y."/>
            <person name="Liu T."/>
            <person name="Pan Y."/>
            <person name="Xia L."/>
            <person name="Li J."/>
            <person name="Zhao F."/>
            <person name="Cao W."/>
        </authorList>
    </citation>
    <scope>NUCLEOTIDE SEQUENCE</scope>
    <source>
        <strain evidence="1">Hyas-2018</strain>
    </source>
</reference>
<proteinExistence type="predicted"/>
<evidence type="ECO:0000313" key="2">
    <source>
        <dbReference type="Proteomes" id="UP000821845"/>
    </source>
</evidence>
<protein>
    <submittedName>
        <fullName evidence="1">Uncharacterized protein</fullName>
    </submittedName>
</protein>
<keyword evidence="2" id="KW-1185">Reference proteome</keyword>
<sequence length="518" mass="57236">MAALFSTVVPKKNQTAWHKAAGMFQACHSIGRKHSAELYELQAWLGSLKLDLRDLRDDSAFDAVEAVVKLSLVHGVPALFALLPDRLRFTEKGRLLTFSLNADDATWYEFFLQSHDKPETMGTRFYVEQLQDYGIEDAAARKKLSGDMALYEMEVTGILQLHKNETEAQEMTVQELANETLGEPNSGKFSRFLQEQTNDAYGPHSLVVVLPPAVPLLADLLASPRVGMHGLRALLAWSLVRQLLRTALGKPPLYGAARTVQEVCFHRVSQAMGTALMGPYIEKVLKPHAVAAAATVLDGVRSAYDSAFATAAWLQEGGAAQLARRKLNETRYLVGLRGGVTTLEQLNRLHAEKDDSGERFMSAWLKAVELEARQLLRDRHEPVFDGASAKVFYIPTRNTLVLPAGALRPTLLYSNGPPSHNYGGLGQMAASELMRAFDVKGMAYDEEGRTRPWGTTAQRVHLTSNALCLSKSFWELVGNEAPKSRFNAALEPDFDLLADFAGLGQLTPLSRRSRKMRG</sequence>
<comment type="caution">
    <text evidence="1">The sequence shown here is derived from an EMBL/GenBank/DDBJ whole genome shotgun (WGS) entry which is preliminary data.</text>
</comment>
<organism evidence="1 2">
    <name type="scientific">Hyalomma asiaticum</name>
    <name type="common">Tick</name>
    <dbReference type="NCBI Taxonomy" id="266040"/>
    <lineage>
        <taxon>Eukaryota</taxon>
        <taxon>Metazoa</taxon>
        <taxon>Ecdysozoa</taxon>
        <taxon>Arthropoda</taxon>
        <taxon>Chelicerata</taxon>
        <taxon>Arachnida</taxon>
        <taxon>Acari</taxon>
        <taxon>Parasitiformes</taxon>
        <taxon>Ixodida</taxon>
        <taxon>Ixodoidea</taxon>
        <taxon>Ixodidae</taxon>
        <taxon>Hyalomminae</taxon>
        <taxon>Hyalomma</taxon>
    </lineage>
</organism>
<name>A0ACB7SF47_HYAAI</name>
<evidence type="ECO:0000313" key="1">
    <source>
        <dbReference type="EMBL" id="KAH6933185.1"/>
    </source>
</evidence>
<dbReference type="EMBL" id="CM023484">
    <property type="protein sequence ID" value="KAH6933185.1"/>
    <property type="molecule type" value="Genomic_DNA"/>
</dbReference>